<dbReference type="InterPro" id="IPR050383">
    <property type="entry name" value="GlyoxalaseI/FosfomycinResist"/>
</dbReference>
<dbReference type="SUPFAM" id="SSF54593">
    <property type="entry name" value="Glyoxalase/Bleomycin resistance protein/Dihydroxybiphenyl dioxygenase"/>
    <property type="match status" value="1"/>
</dbReference>
<comment type="caution">
    <text evidence="2">The sequence shown here is derived from an EMBL/GenBank/DDBJ whole genome shotgun (WGS) entry which is preliminary data.</text>
</comment>
<evidence type="ECO:0000313" key="2">
    <source>
        <dbReference type="EMBL" id="KMO37575.1"/>
    </source>
</evidence>
<organism evidence="2 3">
    <name type="scientific">Methylobacterium aquaticum</name>
    <dbReference type="NCBI Taxonomy" id="270351"/>
    <lineage>
        <taxon>Bacteria</taxon>
        <taxon>Pseudomonadati</taxon>
        <taxon>Pseudomonadota</taxon>
        <taxon>Alphaproteobacteria</taxon>
        <taxon>Hyphomicrobiales</taxon>
        <taxon>Methylobacteriaceae</taxon>
        <taxon>Methylobacterium</taxon>
    </lineage>
</organism>
<dbReference type="InterPro" id="IPR004360">
    <property type="entry name" value="Glyas_Fos-R_dOase_dom"/>
</dbReference>
<evidence type="ECO:0000259" key="1">
    <source>
        <dbReference type="PROSITE" id="PS51819"/>
    </source>
</evidence>
<name>A0A0J6SQR5_9HYPH</name>
<dbReference type="AlphaFoldDB" id="A0A0J6SQR5"/>
<dbReference type="RefSeq" id="WP_048463265.1">
    <property type="nucleotide sequence ID" value="NZ_LABX01000055.1"/>
</dbReference>
<dbReference type="Pfam" id="PF00903">
    <property type="entry name" value="Glyoxalase"/>
    <property type="match status" value="1"/>
</dbReference>
<dbReference type="InterPro" id="IPR029068">
    <property type="entry name" value="Glyas_Bleomycin-R_OHBP_Dase"/>
</dbReference>
<protein>
    <submittedName>
        <fullName evidence="2">Glyoxalase</fullName>
    </submittedName>
</protein>
<dbReference type="OrthoDB" id="9798430at2"/>
<proteinExistence type="predicted"/>
<reference evidence="2 3" key="1">
    <citation type="submission" date="2015-03" db="EMBL/GenBank/DDBJ databases">
        <title>Genome sequencing of Methylobacterium aquaticum DSM16371 type strain.</title>
        <authorList>
            <person name="Chaudhry V."/>
            <person name="Patil P.B."/>
        </authorList>
    </citation>
    <scope>NUCLEOTIDE SEQUENCE [LARGE SCALE GENOMIC DNA]</scope>
    <source>
        <strain evidence="2 3">DSM 16371</strain>
    </source>
</reference>
<gene>
    <name evidence="2" type="ORF">VP06_07855</name>
</gene>
<dbReference type="PANTHER" id="PTHR21366">
    <property type="entry name" value="GLYOXALASE FAMILY PROTEIN"/>
    <property type="match status" value="1"/>
</dbReference>
<dbReference type="PROSITE" id="PS51819">
    <property type="entry name" value="VOC"/>
    <property type="match status" value="1"/>
</dbReference>
<dbReference type="Proteomes" id="UP000035929">
    <property type="component" value="Unassembled WGS sequence"/>
</dbReference>
<accession>A0A0J6SQR5</accession>
<evidence type="ECO:0000313" key="3">
    <source>
        <dbReference type="Proteomes" id="UP000035929"/>
    </source>
</evidence>
<dbReference type="PATRIC" id="fig|270351.6.peg.6261"/>
<dbReference type="EMBL" id="LABX01000055">
    <property type="protein sequence ID" value="KMO37575.1"/>
    <property type="molecule type" value="Genomic_DNA"/>
</dbReference>
<dbReference type="Gene3D" id="3.10.180.10">
    <property type="entry name" value="2,3-Dihydroxybiphenyl 1,2-Dioxygenase, domain 1"/>
    <property type="match status" value="1"/>
</dbReference>
<feature type="domain" description="VOC" evidence="1">
    <location>
        <begin position="2"/>
        <end position="125"/>
    </location>
</feature>
<sequence>MRLGYVIIYVPNVPEALAFYEQAFGIQRRFLHESEQYGELETGTTVLAFANETFTPTHQAFRPNRRAEQAAGAEIAFIVDDVDAAYRHALASDATPCLEPTRKPWGQVVAYVRDLNGFLVELCTEVGG</sequence>
<dbReference type="CDD" id="cd07264">
    <property type="entry name" value="VOC_like"/>
    <property type="match status" value="1"/>
</dbReference>
<dbReference type="PANTHER" id="PTHR21366:SF22">
    <property type="entry name" value="VOC DOMAIN-CONTAINING PROTEIN"/>
    <property type="match status" value="1"/>
</dbReference>
<dbReference type="InterPro" id="IPR037523">
    <property type="entry name" value="VOC_core"/>
</dbReference>